<comment type="caution">
    <text evidence="10">The sequence shown here is derived from an EMBL/GenBank/DDBJ whole genome shotgun (WGS) entry which is preliminary data.</text>
</comment>
<dbReference type="InterPro" id="IPR036388">
    <property type="entry name" value="WH-like_DNA-bd_sf"/>
</dbReference>
<gene>
    <name evidence="10" type="ORF">HF519_28835</name>
</gene>
<dbReference type="PROSITE" id="PS51077">
    <property type="entry name" value="HTH_ICLR"/>
    <property type="match status" value="1"/>
</dbReference>
<dbReference type="SUPFAM" id="SSF55781">
    <property type="entry name" value="GAF domain-like"/>
    <property type="match status" value="1"/>
</dbReference>
<evidence type="ECO:0000256" key="3">
    <source>
        <dbReference type="ARBA" id="ARBA00023125"/>
    </source>
</evidence>
<dbReference type="GO" id="GO:0003700">
    <property type="term" value="F:DNA-binding transcription factor activity"/>
    <property type="evidence" value="ECO:0007669"/>
    <property type="project" value="TreeGrafter"/>
</dbReference>
<sequence length="405" mass="43595">MGSNTSSTGQDAAARRPTSSAGQAARLLREFAGGPRDRGVRELARALGLGKSTVHRLLQALAAEGLLDHDRASGTYSLNLAVYELGQTAAGHLRLKAATEPVIDDLRNRSGQTVQIGVLRGTDIIYVERRESSRGLQLFSSVPRRLPAHCTSSGKVLLADLEPARFAELYPGIWLPGLTQKSITTVAELARELDVARERGWAHNLGETLLEAASVAAPIRDPNGRAVAGVSVAVPADQLQDAGLNRYVDLVQLGARAISRRLAMVELPTRTRRSPMRQTRRAAAWTPAITTRPRSGSAPTTGTGWVQIVEWYDELARLTDSPVVRLNRAVAVGEADGPRAGLAALAALDDSLPRHAAVAAYLHERAGDLATAARLYTEAAHKAPNLAERDHLTRQAARLNTRRRH</sequence>
<dbReference type="AlphaFoldDB" id="A0A848DRW5"/>
<dbReference type="InterPro" id="IPR014757">
    <property type="entry name" value="Tscrpt_reg_IclR_C"/>
</dbReference>
<dbReference type="Gene3D" id="3.30.450.40">
    <property type="match status" value="1"/>
</dbReference>
<evidence type="ECO:0000256" key="6">
    <source>
        <dbReference type="ARBA" id="ARBA00070406"/>
    </source>
</evidence>
<dbReference type="Gene3D" id="1.10.10.10">
    <property type="entry name" value="Winged helix-like DNA-binding domain superfamily/Winged helix DNA-binding domain"/>
    <property type="match status" value="1"/>
</dbReference>
<evidence type="ECO:0000256" key="1">
    <source>
        <dbReference type="ARBA" id="ARBA00022798"/>
    </source>
</evidence>
<dbReference type="PROSITE" id="PS51078">
    <property type="entry name" value="ICLR_ED"/>
    <property type="match status" value="1"/>
</dbReference>
<dbReference type="InterPro" id="IPR005471">
    <property type="entry name" value="Tscrpt_reg_IclR_N"/>
</dbReference>
<feature type="region of interest" description="Disordered" evidence="7">
    <location>
        <begin position="1"/>
        <end position="22"/>
    </location>
</feature>
<dbReference type="GO" id="GO:0003677">
    <property type="term" value="F:DNA binding"/>
    <property type="evidence" value="ECO:0007669"/>
    <property type="project" value="UniProtKB-KW"/>
</dbReference>
<evidence type="ECO:0000256" key="4">
    <source>
        <dbReference type="ARBA" id="ARBA00023163"/>
    </source>
</evidence>
<accession>A0A848DRW5</accession>
<dbReference type="SMART" id="SM00346">
    <property type="entry name" value="HTH_ICLR"/>
    <property type="match status" value="1"/>
</dbReference>
<dbReference type="FunFam" id="1.10.10.10:FF:000056">
    <property type="entry name" value="IclR family transcriptional regulator"/>
    <property type="match status" value="1"/>
</dbReference>
<dbReference type="PANTHER" id="PTHR30136">
    <property type="entry name" value="HELIX-TURN-HELIX TRANSCRIPTIONAL REGULATOR, ICLR FAMILY"/>
    <property type="match status" value="1"/>
</dbReference>
<keyword evidence="3" id="KW-0238">DNA-binding</keyword>
<comment type="function">
    <text evidence="5">May be an activator protein for the gylABX operon.</text>
</comment>
<dbReference type="SUPFAM" id="SSF46785">
    <property type="entry name" value="Winged helix' DNA-binding domain"/>
    <property type="match status" value="1"/>
</dbReference>
<dbReference type="Proteomes" id="UP000586918">
    <property type="component" value="Unassembled WGS sequence"/>
</dbReference>
<evidence type="ECO:0000256" key="2">
    <source>
        <dbReference type="ARBA" id="ARBA00023015"/>
    </source>
</evidence>
<keyword evidence="2" id="KW-0805">Transcription regulation</keyword>
<evidence type="ECO:0000259" key="9">
    <source>
        <dbReference type="PROSITE" id="PS51078"/>
    </source>
</evidence>
<feature type="domain" description="HTH iclR-type" evidence="8">
    <location>
        <begin position="18"/>
        <end position="80"/>
    </location>
</feature>
<feature type="compositionally biased region" description="Polar residues" evidence="7">
    <location>
        <begin position="1"/>
        <end position="10"/>
    </location>
</feature>
<keyword evidence="4" id="KW-0804">Transcription</keyword>
<dbReference type="InterPro" id="IPR050707">
    <property type="entry name" value="HTH_MetabolicPath_Reg"/>
</dbReference>
<dbReference type="InterPro" id="IPR036390">
    <property type="entry name" value="WH_DNA-bd_sf"/>
</dbReference>
<proteinExistence type="predicted"/>
<keyword evidence="1" id="KW-0319">Glycerol metabolism</keyword>
<name>A0A848DRW5_9PSEU</name>
<keyword evidence="11" id="KW-1185">Reference proteome</keyword>
<dbReference type="GO" id="GO:0006071">
    <property type="term" value="P:glycerol metabolic process"/>
    <property type="evidence" value="ECO:0007669"/>
    <property type="project" value="UniProtKB-KW"/>
</dbReference>
<organism evidence="10 11">
    <name type="scientific">Pseudonocardia bannensis</name>
    <dbReference type="NCBI Taxonomy" id="630973"/>
    <lineage>
        <taxon>Bacteria</taxon>
        <taxon>Bacillati</taxon>
        <taxon>Actinomycetota</taxon>
        <taxon>Actinomycetes</taxon>
        <taxon>Pseudonocardiales</taxon>
        <taxon>Pseudonocardiaceae</taxon>
        <taxon>Pseudonocardia</taxon>
    </lineage>
</organism>
<evidence type="ECO:0000313" key="10">
    <source>
        <dbReference type="EMBL" id="NMH95478.1"/>
    </source>
</evidence>
<dbReference type="EMBL" id="JAAXKZ010000195">
    <property type="protein sequence ID" value="NMH95478.1"/>
    <property type="molecule type" value="Genomic_DNA"/>
</dbReference>
<evidence type="ECO:0000313" key="11">
    <source>
        <dbReference type="Proteomes" id="UP000586918"/>
    </source>
</evidence>
<dbReference type="Pfam" id="PF09339">
    <property type="entry name" value="HTH_IclR"/>
    <property type="match status" value="1"/>
</dbReference>
<evidence type="ECO:0000256" key="5">
    <source>
        <dbReference type="ARBA" id="ARBA00058938"/>
    </source>
</evidence>
<feature type="region of interest" description="Disordered" evidence="7">
    <location>
        <begin position="386"/>
        <end position="405"/>
    </location>
</feature>
<evidence type="ECO:0000259" key="8">
    <source>
        <dbReference type="PROSITE" id="PS51077"/>
    </source>
</evidence>
<feature type="domain" description="IclR-ED" evidence="9">
    <location>
        <begin position="81"/>
        <end position="264"/>
    </location>
</feature>
<protein>
    <recommendedName>
        <fullName evidence="6">Glycerol operon regulatory protein</fullName>
    </recommendedName>
</protein>
<dbReference type="Pfam" id="PF01614">
    <property type="entry name" value="IclR_C"/>
    <property type="match status" value="1"/>
</dbReference>
<evidence type="ECO:0000256" key="7">
    <source>
        <dbReference type="SAM" id="MobiDB-lite"/>
    </source>
</evidence>
<dbReference type="PANTHER" id="PTHR30136:SF24">
    <property type="entry name" value="HTH-TYPE TRANSCRIPTIONAL REPRESSOR ALLR"/>
    <property type="match status" value="1"/>
</dbReference>
<dbReference type="GO" id="GO:0045892">
    <property type="term" value="P:negative regulation of DNA-templated transcription"/>
    <property type="evidence" value="ECO:0007669"/>
    <property type="project" value="TreeGrafter"/>
</dbReference>
<dbReference type="InterPro" id="IPR029016">
    <property type="entry name" value="GAF-like_dom_sf"/>
</dbReference>
<reference evidence="10 11" key="1">
    <citation type="submission" date="2020-04" db="EMBL/GenBank/DDBJ databases">
        <authorList>
            <person name="Klaysubun C."/>
            <person name="Duangmal K."/>
            <person name="Lipun K."/>
        </authorList>
    </citation>
    <scope>NUCLEOTIDE SEQUENCE [LARGE SCALE GENOMIC DNA]</scope>
    <source>
        <strain evidence="10 11">DSM 45300</strain>
    </source>
</reference>